<protein>
    <submittedName>
        <fullName evidence="3">DUF402 domain-containing protein</fullName>
    </submittedName>
</protein>
<dbReference type="Proteomes" id="UP000460221">
    <property type="component" value="Unassembled WGS sequence"/>
</dbReference>
<proteinExistence type="predicted"/>
<comment type="caution">
    <text evidence="3">The sequence shown here is derived from an EMBL/GenBank/DDBJ whole genome shotgun (WGS) entry which is preliminary data.</text>
</comment>
<dbReference type="Pfam" id="PF04167">
    <property type="entry name" value="DUF402"/>
    <property type="match status" value="1"/>
</dbReference>
<reference evidence="3 4" key="1">
    <citation type="submission" date="2019-11" db="EMBL/GenBank/DDBJ databases">
        <authorList>
            <person name="Jiang L.-Q."/>
        </authorList>
    </citation>
    <scope>NUCLEOTIDE SEQUENCE [LARGE SCALE GENOMIC DNA]</scope>
    <source>
        <strain evidence="3 4">YIM 132087</strain>
    </source>
</reference>
<evidence type="ECO:0000256" key="1">
    <source>
        <dbReference type="SAM" id="MobiDB-lite"/>
    </source>
</evidence>
<dbReference type="Gene3D" id="2.40.380.10">
    <property type="entry name" value="FomD-like"/>
    <property type="match status" value="1"/>
</dbReference>
<feature type="region of interest" description="Disordered" evidence="1">
    <location>
        <begin position="160"/>
        <end position="190"/>
    </location>
</feature>
<evidence type="ECO:0000259" key="2">
    <source>
        <dbReference type="Pfam" id="PF04167"/>
    </source>
</evidence>
<keyword evidence="4" id="KW-1185">Reference proteome</keyword>
<feature type="domain" description="DUF402" evidence="2">
    <location>
        <begin position="36"/>
        <end position="157"/>
    </location>
</feature>
<accession>A0A7K1FSU7</accession>
<evidence type="ECO:0000313" key="4">
    <source>
        <dbReference type="Proteomes" id="UP000460221"/>
    </source>
</evidence>
<sequence length="190" mass="21140">MIPLRVVADDGSSLLGWNPPGTPMITGAAADGRGLREVPLAQRFAVPRRRTRDIWRGTSTLRLIEEGVPSSVWWFWDADSEFLGWYVNLEEPHGRTATTVDRADGILDVLVLPDRTAQWKDEDEAAAAVAVGRLDGPQLAALRLEGRRRIEQAQRNEFPFDGSHLDFRPDPDWPLPQLPTDVELGGELPA</sequence>
<dbReference type="SUPFAM" id="SSF159234">
    <property type="entry name" value="FomD-like"/>
    <property type="match status" value="1"/>
</dbReference>
<name>A0A7K1FSU7_9ACTN</name>
<organism evidence="3 4">
    <name type="scientific">Nakamurella alba</name>
    <dbReference type="NCBI Taxonomy" id="2665158"/>
    <lineage>
        <taxon>Bacteria</taxon>
        <taxon>Bacillati</taxon>
        <taxon>Actinomycetota</taxon>
        <taxon>Actinomycetes</taxon>
        <taxon>Nakamurellales</taxon>
        <taxon>Nakamurellaceae</taxon>
        <taxon>Nakamurella</taxon>
    </lineage>
</organism>
<dbReference type="InterPro" id="IPR007295">
    <property type="entry name" value="DUF402"/>
</dbReference>
<evidence type="ECO:0000313" key="3">
    <source>
        <dbReference type="EMBL" id="MTD15904.1"/>
    </source>
</evidence>
<gene>
    <name evidence="3" type="ORF">GIS00_18370</name>
</gene>
<dbReference type="EMBL" id="WLYK01000008">
    <property type="protein sequence ID" value="MTD15904.1"/>
    <property type="molecule type" value="Genomic_DNA"/>
</dbReference>
<dbReference type="InterPro" id="IPR035930">
    <property type="entry name" value="FomD-like_sf"/>
</dbReference>
<dbReference type="AlphaFoldDB" id="A0A7K1FSU7"/>